<dbReference type="InterPro" id="IPR041457">
    <property type="entry name" value="CxC2_KDZ-assoc"/>
</dbReference>
<feature type="domain" description="CxC2-like cysteine cluster KDZ transposase-associated" evidence="2">
    <location>
        <begin position="135"/>
        <end position="232"/>
    </location>
</feature>
<evidence type="ECO:0000256" key="1">
    <source>
        <dbReference type="SAM" id="MobiDB-lite"/>
    </source>
</evidence>
<name>A0A5C3L4Z0_COPMA</name>
<keyword evidence="4" id="KW-1185">Reference proteome</keyword>
<evidence type="ECO:0000313" key="3">
    <source>
        <dbReference type="EMBL" id="TFK27633.1"/>
    </source>
</evidence>
<feature type="compositionally biased region" description="Polar residues" evidence="1">
    <location>
        <begin position="883"/>
        <end position="901"/>
    </location>
</feature>
<dbReference type="Proteomes" id="UP000307440">
    <property type="component" value="Unassembled WGS sequence"/>
</dbReference>
<dbReference type="PANTHER" id="PTHR33104:SF2">
    <property type="entry name" value="CXC3 LIKE CYSTEINE CLUSTER DOMAIN-CONTAINING PROTEIN"/>
    <property type="match status" value="1"/>
</dbReference>
<feature type="region of interest" description="Disordered" evidence="1">
    <location>
        <begin position="1"/>
        <end position="41"/>
    </location>
</feature>
<evidence type="ECO:0000259" key="2">
    <source>
        <dbReference type="Pfam" id="PF18803"/>
    </source>
</evidence>
<feature type="compositionally biased region" description="Pro residues" evidence="1">
    <location>
        <begin position="10"/>
        <end position="21"/>
    </location>
</feature>
<feature type="compositionally biased region" description="Polar residues" evidence="1">
    <location>
        <begin position="23"/>
        <end position="41"/>
    </location>
</feature>
<evidence type="ECO:0000313" key="4">
    <source>
        <dbReference type="Proteomes" id="UP000307440"/>
    </source>
</evidence>
<accession>A0A5C3L4Z0</accession>
<dbReference type="InterPro" id="IPR040521">
    <property type="entry name" value="KDZ"/>
</dbReference>
<dbReference type="Pfam" id="PF18803">
    <property type="entry name" value="CxC2"/>
    <property type="match status" value="1"/>
</dbReference>
<gene>
    <name evidence="3" type="ORF">FA15DRAFT_635565</name>
</gene>
<feature type="compositionally biased region" description="Polar residues" evidence="1">
    <location>
        <begin position="616"/>
        <end position="627"/>
    </location>
</feature>
<organism evidence="3 4">
    <name type="scientific">Coprinopsis marcescibilis</name>
    <name type="common">Agaric fungus</name>
    <name type="synonym">Psathyrella marcescibilis</name>
    <dbReference type="NCBI Taxonomy" id="230819"/>
    <lineage>
        <taxon>Eukaryota</taxon>
        <taxon>Fungi</taxon>
        <taxon>Dikarya</taxon>
        <taxon>Basidiomycota</taxon>
        <taxon>Agaricomycotina</taxon>
        <taxon>Agaricomycetes</taxon>
        <taxon>Agaricomycetidae</taxon>
        <taxon>Agaricales</taxon>
        <taxon>Agaricineae</taxon>
        <taxon>Psathyrellaceae</taxon>
        <taxon>Coprinopsis</taxon>
    </lineage>
</organism>
<feature type="region of interest" description="Disordered" evidence="1">
    <location>
        <begin position="883"/>
        <end position="929"/>
    </location>
</feature>
<dbReference type="EMBL" id="ML210163">
    <property type="protein sequence ID" value="TFK27633.1"/>
    <property type="molecule type" value="Genomic_DNA"/>
</dbReference>
<feature type="region of interest" description="Disordered" evidence="1">
    <location>
        <begin position="605"/>
        <end position="627"/>
    </location>
</feature>
<dbReference type="Pfam" id="PF18758">
    <property type="entry name" value="KDZ"/>
    <property type="match status" value="1"/>
</dbReference>
<reference evidence="3 4" key="1">
    <citation type="journal article" date="2019" name="Nat. Ecol. Evol.">
        <title>Megaphylogeny resolves global patterns of mushroom evolution.</title>
        <authorList>
            <person name="Varga T."/>
            <person name="Krizsan K."/>
            <person name="Foldi C."/>
            <person name="Dima B."/>
            <person name="Sanchez-Garcia M."/>
            <person name="Sanchez-Ramirez S."/>
            <person name="Szollosi G.J."/>
            <person name="Szarkandi J.G."/>
            <person name="Papp V."/>
            <person name="Albert L."/>
            <person name="Andreopoulos W."/>
            <person name="Angelini C."/>
            <person name="Antonin V."/>
            <person name="Barry K.W."/>
            <person name="Bougher N.L."/>
            <person name="Buchanan P."/>
            <person name="Buyck B."/>
            <person name="Bense V."/>
            <person name="Catcheside P."/>
            <person name="Chovatia M."/>
            <person name="Cooper J."/>
            <person name="Damon W."/>
            <person name="Desjardin D."/>
            <person name="Finy P."/>
            <person name="Geml J."/>
            <person name="Haridas S."/>
            <person name="Hughes K."/>
            <person name="Justo A."/>
            <person name="Karasinski D."/>
            <person name="Kautmanova I."/>
            <person name="Kiss B."/>
            <person name="Kocsube S."/>
            <person name="Kotiranta H."/>
            <person name="LaButti K.M."/>
            <person name="Lechner B.E."/>
            <person name="Liimatainen K."/>
            <person name="Lipzen A."/>
            <person name="Lukacs Z."/>
            <person name="Mihaltcheva S."/>
            <person name="Morgado L.N."/>
            <person name="Niskanen T."/>
            <person name="Noordeloos M.E."/>
            <person name="Ohm R.A."/>
            <person name="Ortiz-Santana B."/>
            <person name="Ovrebo C."/>
            <person name="Racz N."/>
            <person name="Riley R."/>
            <person name="Savchenko A."/>
            <person name="Shiryaev A."/>
            <person name="Soop K."/>
            <person name="Spirin V."/>
            <person name="Szebenyi C."/>
            <person name="Tomsovsky M."/>
            <person name="Tulloss R.E."/>
            <person name="Uehling J."/>
            <person name="Grigoriev I.V."/>
            <person name="Vagvolgyi C."/>
            <person name="Papp T."/>
            <person name="Martin F.M."/>
            <person name="Miettinen O."/>
            <person name="Hibbett D.S."/>
            <person name="Nagy L.G."/>
        </authorList>
    </citation>
    <scope>NUCLEOTIDE SEQUENCE [LARGE SCALE GENOMIC DNA]</scope>
    <source>
        <strain evidence="3 4">CBS 121175</strain>
    </source>
</reference>
<sequence length="1069" mass="120853">MQPLSALLHPLPPTFVPPPATPSGASSNPTEPTPKQDQNPTDSVFSQFEMIKARMAELILDHYCHPNVGKPCQCGQPDAFATVECRECWYWEPSCAECFIQGHMNTPTHWAEVWDAGRGYSVRHDIASLPGTSWIQLGHRGEACPNCFEDGLKHDFIVVDTNGVHSTRLRFCTCNGSGTYVEQLLHARLFPSTFVRPRTAFTFAVLKVFQVHHLESAESAMAFITSLRHLSDGFFFDDIADPYDQFRDAVKMWQILTSERRYGHHHNIDKLLPHRPSQDLTVRCGTCPELGINTELKVQRDKYREILRYVLVSLYLHLFQIRLCADGNFHANHLIRHNDLSRNISFTEGRGLFPYARLYKAYMDKALGLVAAENAKEKTTCSFLKAVNKQDTKKFIGSDISGVVSIQCAYGFMISLVNLDKGEKFASTDYALFHALIQRFLADPESLRSFLEVIDPLLSYDISCAYAAKILQRFLDNLPELEPVISRFRFLIPLLHIQNHQDNCTYLFSSAYLISAGHFHGEQVEHPWSYSNPFAGQARQMNHGNRIDLYNEVFGYWNFKKFVNTPALLYNELVRAGKLRGSKIEAFFKLCCLYRDKVHSWDMESRSRRVKGDDGQVQSPYRQSTSNVPSQTRIFNALVADQESSTDESKSSTQASIISMLNASISLRKSQLQLKEKLRFENKHHLAQTTAEISTIRHSASKDMKAFREVQQKLFPQLEECILKQGLVTNLEDQLLLTPADFSVEDCLKMNLDSAALIEYRLLEGAAYDAVSQVRVDVRFLSALLGERSANDSGVAALTRSAAQVEEARFKRDSTIALYNAIRTCLLRLGLSSSDSALPEMNLASTLRKNTAAKRALGDTYEPDGMLWTAGMGDTRRLTYRPVNNTQHTDSSDMVATQSSKAPKHTLSGSPPLVSDENEHEPAHSDGNSGWVWAVHAPSKLTDEQVEAWMSEGDRVQWFRAEAEMLRWQEEWELKLIEFVRTICYLHKMSDIWSTLGKSTPNQPGKSAYARKMASQLLDQARRTEKIFEQAGFSALPTENDVVALALAERSKLYDQRSDVGLSAKPSWL</sequence>
<protein>
    <recommendedName>
        <fullName evidence="2">CxC2-like cysteine cluster KDZ transposase-associated domain-containing protein</fullName>
    </recommendedName>
</protein>
<dbReference type="OrthoDB" id="3056576at2759"/>
<dbReference type="PANTHER" id="PTHR33104">
    <property type="entry name" value="SI:DKEY-29D5.2"/>
    <property type="match status" value="1"/>
</dbReference>
<dbReference type="STRING" id="230819.A0A5C3L4Z0"/>
<proteinExistence type="predicted"/>
<dbReference type="AlphaFoldDB" id="A0A5C3L4Z0"/>
<feature type="compositionally biased region" description="Basic and acidic residues" evidence="1">
    <location>
        <begin position="605"/>
        <end position="614"/>
    </location>
</feature>